<protein>
    <submittedName>
        <fullName evidence="1">Uncharacterized protein</fullName>
    </submittedName>
</protein>
<evidence type="ECO:0000313" key="2">
    <source>
        <dbReference type="Proteomes" id="UP001239445"/>
    </source>
</evidence>
<evidence type="ECO:0000313" key="1">
    <source>
        <dbReference type="EMBL" id="KAK1759633.1"/>
    </source>
</evidence>
<organism evidence="1 2">
    <name type="scientific">Echria macrotheca</name>
    <dbReference type="NCBI Taxonomy" id="438768"/>
    <lineage>
        <taxon>Eukaryota</taxon>
        <taxon>Fungi</taxon>
        <taxon>Dikarya</taxon>
        <taxon>Ascomycota</taxon>
        <taxon>Pezizomycotina</taxon>
        <taxon>Sordariomycetes</taxon>
        <taxon>Sordariomycetidae</taxon>
        <taxon>Sordariales</taxon>
        <taxon>Schizotheciaceae</taxon>
        <taxon>Echria</taxon>
    </lineage>
</organism>
<proteinExistence type="predicted"/>
<sequence>MWAAPAWRSSLPTDGSLFFFNLRKLAFPFPFFNTILLLQRRGLVVRCTTGSGAFGGEKEGQRYSSCHVHRRFCLPSTAKKGGGRGSRRPKSFSLTFLVYGSENLKIRSLIPLYGYACFKKSRKVLVSDTVPSLCGVLLYDGSSKSAFLGRVCSTDATLWVEFLCYSPWNERSGLWVCTPCVGRRPSRNPSVPISCEDTG</sequence>
<comment type="caution">
    <text evidence="1">The sequence shown here is derived from an EMBL/GenBank/DDBJ whole genome shotgun (WGS) entry which is preliminary data.</text>
</comment>
<name>A0AAJ0BLY6_9PEZI</name>
<gene>
    <name evidence="1" type="ORF">QBC47DRAFT_112551</name>
</gene>
<dbReference type="Proteomes" id="UP001239445">
    <property type="component" value="Unassembled WGS sequence"/>
</dbReference>
<reference evidence="1" key="1">
    <citation type="submission" date="2023-06" db="EMBL/GenBank/DDBJ databases">
        <title>Genome-scale phylogeny and comparative genomics of the fungal order Sordariales.</title>
        <authorList>
            <consortium name="Lawrence Berkeley National Laboratory"/>
            <person name="Hensen N."/>
            <person name="Bonometti L."/>
            <person name="Westerberg I."/>
            <person name="Brannstrom I.O."/>
            <person name="Guillou S."/>
            <person name="Cros-Aarteil S."/>
            <person name="Calhoun S."/>
            <person name="Haridas S."/>
            <person name="Kuo A."/>
            <person name="Mondo S."/>
            <person name="Pangilinan J."/>
            <person name="Riley R."/>
            <person name="Labutti K."/>
            <person name="Andreopoulos B."/>
            <person name="Lipzen A."/>
            <person name="Chen C."/>
            <person name="Yanf M."/>
            <person name="Daum C."/>
            <person name="Ng V."/>
            <person name="Clum A."/>
            <person name="Steindorff A."/>
            <person name="Ohm R."/>
            <person name="Martin F."/>
            <person name="Silar P."/>
            <person name="Natvig D."/>
            <person name="Lalanne C."/>
            <person name="Gautier V."/>
            <person name="Ament-Velasquez S.L."/>
            <person name="Kruys A."/>
            <person name="Hutchinson M.I."/>
            <person name="Powell A.J."/>
            <person name="Barry K."/>
            <person name="Miller A.N."/>
            <person name="Grigoriev I.V."/>
            <person name="Debuchy R."/>
            <person name="Gladieux P."/>
            <person name="Thoren M.H."/>
            <person name="Johannesson H."/>
        </authorList>
    </citation>
    <scope>NUCLEOTIDE SEQUENCE</scope>
    <source>
        <strain evidence="1">PSN4</strain>
    </source>
</reference>
<keyword evidence="2" id="KW-1185">Reference proteome</keyword>
<dbReference type="AlphaFoldDB" id="A0AAJ0BLY6"/>
<dbReference type="EMBL" id="MU839828">
    <property type="protein sequence ID" value="KAK1759633.1"/>
    <property type="molecule type" value="Genomic_DNA"/>
</dbReference>
<accession>A0AAJ0BLY6</accession>